<gene>
    <name evidence="11" type="ORF">B0I22_2606</name>
</gene>
<dbReference type="PANTHER" id="PTHR47466:SF1">
    <property type="entry name" value="METALLOPROTEASE MEP1 (AFU_ORTHOLOGUE AFUA_1G07730)-RELATED"/>
    <property type="match status" value="1"/>
</dbReference>
<accession>A0A4R8ICX8</accession>
<keyword evidence="2" id="KW-0645">Protease</keyword>
<keyword evidence="3" id="KW-0479">Metal-binding</keyword>
<dbReference type="Pfam" id="PF05572">
    <property type="entry name" value="Peptidase_M43"/>
    <property type="match status" value="1"/>
</dbReference>
<dbReference type="InterPro" id="IPR024079">
    <property type="entry name" value="MetalloPept_cat_dom_sf"/>
</dbReference>
<evidence type="ECO:0000256" key="1">
    <source>
        <dbReference type="ARBA" id="ARBA00008721"/>
    </source>
</evidence>
<dbReference type="NCBIfam" id="TIGR04183">
    <property type="entry name" value="Por_Secre_tail"/>
    <property type="match status" value="1"/>
</dbReference>
<dbReference type="Gene3D" id="3.40.390.10">
    <property type="entry name" value="Collagenase (Catalytic Domain)"/>
    <property type="match status" value="1"/>
</dbReference>
<keyword evidence="7" id="KW-0482">Metalloprotease</keyword>
<reference evidence="11 12" key="1">
    <citation type="submission" date="2019-03" db="EMBL/GenBank/DDBJ databases">
        <title>Genomic Encyclopedia of Type Strains, Phase III (KMG-III): the genomes of soil and plant-associated and newly described type strains.</title>
        <authorList>
            <person name="Whitman W."/>
        </authorList>
    </citation>
    <scope>NUCLEOTIDE SEQUENCE [LARGE SCALE GENOMIC DNA]</scope>
    <source>
        <strain evidence="11 12">CGMCC 1.12802</strain>
    </source>
</reference>
<dbReference type="GO" id="GO:0006508">
    <property type="term" value="P:proteolysis"/>
    <property type="evidence" value="ECO:0007669"/>
    <property type="project" value="UniProtKB-KW"/>
</dbReference>
<keyword evidence="12" id="KW-1185">Reference proteome</keyword>
<dbReference type="InterPro" id="IPR008754">
    <property type="entry name" value="Peptidase_M43"/>
</dbReference>
<evidence type="ECO:0000259" key="9">
    <source>
        <dbReference type="Pfam" id="PF05572"/>
    </source>
</evidence>
<feature type="domain" description="Secretion system C-terminal sorting" evidence="10">
    <location>
        <begin position="348"/>
        <end position="412"/>
    </location>
</feature>
<dbReference type="GO" id="GO:0008237">
    <property type="term" value="F:metallopeptidase activity"/>
    <property type="evidence" value="ECO:0007669"/>
    <property type="project" value="UniProtKB-KW"/>
</dbReference>
<dbReference type="InterPro" id="IPR026444">
    <property type="entry name" value="Secre_tail"/>
</dbReference>
<evidence type="ECO:0000259" key="10">
    <source>
        <dbReference type="Pfam" id="PF18962"/>
    </source>
</evidence>
<keyword evidence="4" id="KW-0732">Signal</keyword>
<dbReference type="OrthoDB" id="6278496at2"/>
<dbReference type="EMBL" id="SOEO01000003">
    <property type="protein sequence ID" value="TDX82595.1"/>
    <property type="molecule type" value="Genomic_DNA"/>
</dbReference>
<dbReference type="AlphaFoldDB" id="A0A4R8ICX8"/>
<evidence type="ECO:0000313" key="11">
    <source>
        <dbReference type="EMBL" id="TDX82595.1"/>
    </source>
</evidence>
<evidence type="ECO:0000256" key="5">
    <source>
        <dbReference type="ARBA" id="ARBA00022801"/>
    </source>
</evidence>
<keyword evidence="5" id="KW-0378">Hydrolase</keyword>
<dbReference type="SUPFAM" id="SSF55486">
    <property type="entry name" value="Metalloproteases ('zincins'), catalytic domain"/>
    <property type="match status" value="1"/>
</dbReference>
<evidence type="ECO:0000256" key="6">
    <source>
        <dbReference type="ARBA" id="ARBA00022833"/>
    </source>
</evidence>
<evidence type="ECO:0000256" key="3">
    <source>
        <dbReference type="ARBA" id="ARBA00022723"/>
    </source>
</evidence>
<organism evidence="11 12">
    <name type="scientific">Epilithonimonas xixisoli</name>
    <dbReference type="NCBI Taxonomy" id="1476462"/>
    <lineage>
        <taxon>Bacteria</taxon>
        <taxon>Pseudomonadati</taxon>
        <taxon>Bacteroidota</taxon>
        <taxon>Flavobacteriia</taxon>
        <taxon>Flavobacteriales</taxon>
        <taxon>Weeksellaceae</taxon>
        <taxon>Chryseobacterium group</taxon>
        <taxon>Epilithonimonas</taxon>
    </lineage>
</organism>
<dbReference type="RefSeq" id="WP_133945268.1">
    <property type="nucleotide sequence ID" value="NZ_SOEO01000003.1"/>
</dbReference>
<comment type="caution">
    <text evidence="11">The sequence shown here is derived from an EMBL/GenBank/DDBJ whole genome shotgun (WGS) entry which is preliminary data.</text>
</comment>
<feature type="domain" description="Peptidase M43 pregnancy-associated plasma-A" evidence="9">
    <location>
        <begin position="161"/>
        <end position="314"/>
    </location>
</feature>
<evidence type="ECO:0000256" key="4">
    <source>
        <dbReference type="ARBA" id="ARBA00022729"/>
    </source>
</evidence>
<dbReference type="Proteomes" id="UP000295313">
    <property type="component" value="Unassembled WGS sequence"/>
</dbReference>
<sequence>MKKFLLLVSSAFFLSAYGQKTCGTDKKMAEFFASNPEAKANKQALRDFLVNNNYTANKGTKAVVTIPVVVHVLYKNGAQNVSDAQIASQLKVLNDDFRKLNADFNTVVPAAFKPVGADLELAFCLATKKPDGSATSGIERKAVSNSFVFGNSYYKSSGLPAWNPTKYLNIWVGKFDGFDEFGEPWEGTLGFAYLPDAAGLSYDGLCIGYDVFGTTGTAEAPFNKGRTGTHEIGHYFGLNHIWGDEEDSCGTSAGSDGCADTPATKQPYYGEDNPVFPDNQFTCSSSTNGAMFMNYMDYVYDAQMAMFTNNQKTITQNTMAGPRASLLNSNACSLLAVDDVEKSNSINVFPNPAVNYISIASPLVKINEVEIFASDGKLVKKANVQNETDKIDVKNLPSGTYYVRTYNGSGFVKSLKFIKN</sequence>
<evidence type="ECO:0000256" key="2">
    <source>
        <dbReference type="ARBA" id="ARBA00022670"/>
    </source>
</evidence>
<protein>
    <submittedName>
        <fullName evidence="11">Putative secreted protein (Por secretion system target)</fullName>
    </submittedName>
</protein>
<keyword evidence="6" id="KW-0862">Zinc</keyword>
<evidence type="ECO:0000256" key="8">
    <source>
        <dbReference type="ARBA" id="ARBA00023157"/>
    </source>
</evidence>
<evidence type="ECO:0000256" key="7">
    <source>
        <dbReference type="ARBA" id="ARBA00023049"/>
    </source>
</evidence>
<proteinExistence type="inferred from homology"/>
<name>A0A4R8ICX8_9FLAO</name>
<dbReference type="Pfam" id="PF18962">
    <property type="entry name" value="Por_Secre_tail"/>
    <property type="match status" value="1"/>
</dbReference>
<comment type="similarity">
    <text evidence="1">Belongs to the peptidase M43B family.</text>
</comment>
<evidence type="ECO:0000313" key="12">
    <source>
        <dbReference type="Proteomes" id="UP000295313"/>
    </source>
</evidence>
<dbReference type="GO" id="GO:0046872">
    <property type="term" value="F:metal ion binding"/>
    <property type="evidence" value="ECO:0007669"/>
    <property type="project" value="UniProtKB-KW"/>
</dbReference>
<dbReference type="PANTHER" id="PTHR47466">
    <property type="match status" value="1"/>
</dbReference>
<keyword evidence="8" id="KW-1015">Disulfide bond</keyword>